<dbReference type="PANTHER" id="PTHR14336:SF8">
    <property type="entry name" value="PROTEIN OPY1"/>
    <property type="match status" value="1"/>
</dbReference>
<dbReference type="AlphaFoldDB" id="A0AAD2D681"/>
<proteinExistence type="predicted"/>
<evidence type="ECO:0000313" key="3">
    <source>
        <dbReference type="Proteomes" id="UP001295684"/>
    </source>
</evidence>
<dbReference type="SMART" id="SM00233">
    <property type="entry name" value="PH"/>
    <property type="match status" value="1"/>
</dbReference>
<feature type="domain" description="PH" evidence="1">
    <location>
        <begin position="66"/>
        <end position="170"/>
    </location>
</feature>
<dbReference type="PROSITE" id="PS50003">
    <property type="entry name" value="PH_DOMAIN"/>
    <property type="match status" value="1"/>
</dbReference>
<evidence type="ECO:0000313" key="2">
    <source>
        <dbReference type="EMBL" id="CAI2381230.1"/>
    </source>
</evidence>
<accession>A0AAD2D681</accession>
<dbReference type="PANTHER" id="PTHR14336">
    <property type="entry name" value="TANDEM PH DOMAIN CONTAINING PROTEIN"/>
    <property type="match status" value="1"/>
</dbReference>
<gene>
    <name evidence="2" type="ORF">ECRASSUSDP1_LOCUS22680</name>
</gene>
<evidence type="ECO:0000259" key="1">
    <source>
        <dbReference type="PROSITE" id="PS50003"/>
    </source>
</evidence>
<reference evidence="2" key="1">
    <citation type="submission" date="2023-07" db="EMBL/GenBank/DDBJ databases">
        <authorList>
            <consortium name="AG Swart"/>
            <person name="Singh M."/>
            <person name="Singh A."/>
            <person name="Seah K."/>
            <person name="Emmerich C."/>
        </authorList>
    </citation>
    <scope>NUCLEOTIDE SEQUENCE</scope>
    <source>
        <strain evidence="2">DP1</strain>
    </source>
</reference>
<keyword evidence="3" id="KW-1185">Reference proteome</keyword>
<dbReference type="EMBL" id="CAMPGE010023270">
    <property type="protein sequence ID" value="CAI2381230.1"/>
    <property type="molecule type" value="Genomic_DNA"/>
</dbReference>
<dbReference type="Gene3D" id="2.30.29.30">
    <property type="entry name" value="Pleckstrin-homology domain (PH domain)/Phosphotyrosine-binding domain (PTB)"/>
    <property type="match status" value="1"/>
</dbReference>
<organism evidence="2 3">
    <name type="scientific">Euplotes crassus</name>
    <dbReference type="NCBI Taxonomy" id="5936"/>
    <lineage>
        <taxon>Eukaryota</taxon>
        <taxon>Sar</taxon>
        <taxon>Alveolata</taxon>
        <taxon>Ciliophora</taxon>
        <taxon>Intramacronucleata</taxon>
        <taxon>Spirotrichea</taxon>
        <taxon>Hypotrichia</taxon>
        <taxon>Euplotida</taxon>
        <taxon>Euplotidae</taxon>
        <taxon>Moneuplotes</taxon>
    </lineage>
</organism>
<comment type="caution">
    <text evidence="2">The sequence shown here is derived from an EMBL/GenBank/DDBJ whole genome shotgun (WGS) entry which is preliminary data.</text>
</comment>
<protein>
    <recommendedName>
        <fullName evidence="1">PH domain-containing protein</fullName>
    </recommendedName>
</protein>
<name>A0AAD2D681_EUPCR</name>
<dbReference type="InterPro" id="IPR051707">
    <property type="entry name" value="PI-Interact_SigTrans_Reg"/>
</dbReference>
<sequence length="187" mass="21971">MMAPPLVEDEDDVLPPVIRDNDIPIENPLMAPPPEIKPPILPTEEEAPGMIPGPFSSEEQKIDAFNIYKEGWVYKQSRYLKSWRQRWTVLTRTHLYTYKMEQEYLLKGPGCFTECIECSDISKVRSAQDEVGIDNSFVLTTRNTKEQFYFYCDKEEDKKAWTKQIQRAAISDRVKLEYEQERQLNRV</sequence>
<dbReference type="Proteomes" id="UP001295684">
    <property type="component" value="Unassembled WGS sequence"/>
</dbReference>
<dbReference type="Pfam" id="PF00169">
    <property type="entry name" value="PH"/>
    <property type="match status" value="1"/>
</dbReference>
<dbReference type="SUPFAM" id="SSF50729">
    <property type="entry name" value="PH domain-like"/>
    <property type="match status" value="1"/>
</dbReference>
<dbReference type="InterPro" id="IPR001849">
    <property type="entry name" value="PH_domain"/>
</dbReference>
<dbReference type="InterPro" id="IPR011993">
    <property type="entry name" value="PH-like_dom_sf"/>
</dbReference>